<dbReference type="AlphaFoldDB" id="A0A450ZTI3"/>
<protein>
    <submittedName>
        <fullName evidence="3">Uncharacterized protein</fullName>
    </submittedName>
</protein>
<evidence type="ECO:0000256" key="1">
    <source>
        <dbReference type="SAM" id="Coils"/>
    </source>
</evidence>
<dbReference type="EMBL" id="CAADFS010000045">
    <property type="protein sequence ID" value="VFK47343.1"/>
    <property type="molecule type" value="Genomic_DNA"/>
</dbReference>
<organism evidence="3">
    <name type="scientific">Candidatus Kentrum sp. TC</name>
    <dbReference type="NCBI Taxonomy" id="2126339"/>
    <lineage>
        <taxon>Bacteria</taxon>
        <taxon>Pseudomonadati</taxon>
        <taxon>Pseudomonadota</taxon>
        <taxon>Gammaproteobacteria</taxon>
        <taxon>Candidatus Kentrum</taxon>
    </lineage>
</organism>
<gene>
    <name evidence="2" type="ORF">BECKTC1821D_GA0114238_104512</name>
    <name evidence="3" type="ORF">BECKTC1821F_GA0114240_101443</name>
</gene>
<evidence type="ECO:0000313" key="2">
    <source>
        <dbReference type="EMBL" id="VFK47343.1"/>
    </source>
</evidence>
<dbReference type="EMBL" id="CAADFW010000014">
    <property type="protein sequence ID" value="VFK57082.1"/>
    <property type="molecule type" value="Genomic_DNA"/>
</dbReference>
<sequence length="143" mass="16551">MKTNNVIDMRAYKTKFNERPHRDIDEVIEQLGLMPGNTENIISPTTIIGNLKVERHYHHTYLIGKGDFGKPNEMMAGYHPKSLEELTVKKEAEAVDEDEMIHALLQNMKELRSELDAVKQFVAKTLERIDDRERGARQQSCRT</sequence>
<name>A0A450ZTI3_9GAMM</name>
<feature type="coiled-coil region" evidence="1">
    <location>
        <begin position="94"/>
        <end position="121"/>
    </location>
</feature>
<evidence type="ECO:0000313" key="3">
    <source>
        <dbReference type="EMBL" id="VFK57082.1"/>
    </source>
</evidence>
<keyword evidence="1" id="KW-0175">Coiled coil</keyword>
<accession>A0A450ZTI3</accession>
<reference evidence="3" key="1">
    <citation type="submission" date="2019-02" db="EMBL/GenBank/DDBJ databases">
        <authorList>
            <person name="Gruber-Vodicka R. H."/>
            <person name="Seah K. B. B."/>
        </authorList>
    </citation>
    <scope>NUCLEOTIDE SEQUENCE</scope>
    <source>
        <strain evidence="2">BECK_BZ123</strain>
        <strain evidence="3">BECK_BZ126</strain>
    </source>
</reference>
<proteinExistence type="predicted"/>